<accession>A0A7G6W138</accession>
<organism evidence="1 2">
    <name type="scientific">Croceicoccus marinus</name>
    <dbReference type="NCBI Taxonomy" id="450378"/>
    <lineage>
        <taxon>Bacteria</taxon>
        <taxon>Pseudomonadati</taxon>
        <taxon>Pseudomonadota</taxon>
        <taxon>Alphaproteobacteria</taxon>
        <taxon>Sphingomonadales</taxon>
        <taxon>Erythrobacteraceae</taxon>
        <taxon>Croceicoccus</taxon>
    </lineage>
</organism>
<protein>
    <submittedName>
        <fullName evidence="1">Uncharacterized protein</fullName>
    </submittedName>
</protein>
<proteinExistence type="predicted"/>
<evidence type="ECO:0000313" key="1">
    <source>
        <dbReference type="EMBL" id="QNE07703.1"/>
    </source>
</evidence>
<name>A0A7G6W138_9SPHN</name>
<dbReference type="Proteomes" id="UP000515297">
    <property type="component" value="Plasmid plas2"/>
</dbReference>
<keyword evidence="1" id="KW-0614">Plasmid</keyword>
<dbReference type="AlphaFoldDB" id="A0A7G6W138"/>
<gene>
    <name evidence="1" type="ORF">H4O24_19960</name>
</gene>
<geneLocation type="plasmid" evidence="1 2">
    <name>plas2</name>
</geneLocation>
<evidence type="ECO:0000313" key="2">
    <source>
        <dbReference type="Proteomes" id="UP000515297"/>
    </source>
</evidence>
<dbReference type="EMBL" id="CP060054">
    <property type="protein sequence ID" value="QNE07703.1"/>
    <property type="molecule type" value="Genomic_DNA"/>
</dbReference>
<sequence length="88" mass="10144">MAHLDPFSTRDADRATRILAELGRYANQRDRFIDALDFDALDPQTQREICMEDHHLAEQLAFGPIYIHHLRTLDEQRAAIAANIRMVA</sequence>
<dbReference type="RefSeq" id="WP_185886141.1">
    <property type="nucleotide sequence ID" value="NZ_CP060054.1"/>
</dbReference>
<reference evidence="1 2" key="1">
    <citation type="submission" date="2020-08" db="EMBL/GenBank/DDBJ databases">
        <authorList>
            <person name="Liu G."/>
            <person name="Sun C."/>
        </authorList>
    </citation>
    <scope>NUCLEOTIDE SEQUENCE [LARGE SCALE GENOMIC DNA]</scope>
    <source>
        <strain evidence="1 2">OT19</strain>
        <plasmid evidence="1 2">plas2</plasmid>
    </source>
</reference>